<comment type="caution">
    <text evidence="6">The sequence shown here is derived from an EMBL/GenBank/DDBJ whole genome shotgun (WGS) entry which is preliminary data.</text>
</comment>
<evidence type="ECO:0000313" key="6">
    <source>
        <dbReference type="EMBL" id="MCK6262554.1"/>
    </source>
</evidence>
<accession>A0A9X1XNA2</accession>
<protein>
    <recommendedName>
        <fullName evidence="4">DNA-binding transcriptional regulator BolA</fullName>
    </recommendedName>
</protein>
<keyword evidence="7" id="KW-1185">Reference proteome</keyword>
<sequence>MLKDILEKKIQQAFSPTYMDVINESYMHNVLKGSESHFKLVIVSEEFESKRLIARHRAVNSLLAEELANQIHALSMHTYTPLEWEAEQKVSPESPMCMGGNKK</sequence>
<keyword evidence="2" id="KW-0346">Stress response</keyword>
<dbReference type="Pfam" id="PF01722">
    <property type="entry name" value="BolA"/>
    <property type="match status" value="1"/>
</dbReference>
<dbReference type="InterPro" id="IPR002634">
    <property type="entry name" value="BolA"/>
</dbReference>
<evidence type="ECO:0000313" key="7">
    <source>
        <dbReference type="Proteomes" id="UP001139559"/>
    </source>
</evidence>
<dbReference type="Gene3D" id="3.30.300.90">
    <property type="entry name" value="BolA-like"/>
    <property type="match status" value="1"/>
</dbReference>
<reference evidence="6" key="1">
    <citation type="submission" date="2021-11" db="EMBL/GenBank/DDBJ databases">
        <title>Vibrio ZSDE26 sp. nov. and Vibrio ZSDZ34 sp. nov., isolated from coastal seawater in Qingdao.</title>
        <authorList>
            <person name="Zhang P."/>
        </authorList>
    </citation>
    <scope>NUCLEOTIDE SEQUENCE</scope>
    <source>
        <strain evidence="6">ZSDE26</strain>
    </source>
</reference>
<evidence type="ECO:0000256" key="1">
    <source>
        <dbReference type="ARBA" id="ARBA00005578"/>
    </source>
</evidence>
<evidence type="ECO:0000256" key="4">
    <source>
        <dbReference type="ARBA" id="ARBA00074073"/>
    </source>
</evidence>
<dbReference type="PANTHER" id="PTHR46229:SF2">
    <property type="entry name" value="BOLA-LIKE PROTEIN 1"/>
    <property type="match status" value="1"/>
</dbReference>
<proteinExistence type="inferred from homology"/>
<gene>
    <name evidence="6" type="ORF">KP803_04625</name>
</gene>
<evidence type="ECO:0000256" key="2">
    <source>
        <dbReference type="ARBA" id="ARBA00023016"/>
    </source>
</evidence>
<dbReference type="SUPFAM" id="SSF82657">
    <property type="entry name" value="BolA-like"/>
    <property type="match status" value="1"/>
</dbReference>
<evidence type="ECO:0000256" key="5">
    <source>
        <dbReference type="RuleBase" id="RU003860"/>
    </source>
</evidence>
<dbReference type="GO" id="GO:0006351">
    <property type="term" value="P:DNA-templated transcription"/>
    <property type="evidence" value="ECO:0007669"/>
    <property type="project" value="TreeGrafter"/>
</dbReference>
<dbReference type="AlphaFoldDB" id="A0A9X1XNA2"/>
<comment type="function">
    <text evidence="3">Transcriptional regulator that plays an important role in general stress response.</text>
</comment>
<dbReference type="InterPro" id="IPR050961">
    <property type="entry name" value="BolA/IbaG_stress_morph_reg"/>
</dbReference>
<dbReference type="InterPro" id="IPR036065">
    <property type="entry name" value="BolA-like_sf"/>
</dbReference>
<organism evidence="6 7">
    <name type="scientific">Vibrio amylolyticus</name>
    <dbReference type="NCBI Taxonomy" id="2847292"/>
    <lineage>
        <taxon>Bacteria</taxon>
        <taxon>Pseudomonadati</taxon>
        <taxon>Pseudomonadota</taxon>
        <taxon>Gammaproteobacteria</taxon>
        <taxon>Vibrionales</taxon>
        <taxon>Vibrionaceae</taxon>
        <taxon>Vibrio</taxon>
    </lineage>
</organism>
<dbReference type="PIRSF" id="PIRSF003113">
    <property type="entry name" value="BolA"/>
    <property type="match status" value="1"/>
</dbReference>
<dbReference type="Proteomes" id="UP001139559">
    <property type="component" value="Unassembled WGS sequence"/>
</dbReference>
<dbReference type="FunFam" id="3.30.300.90:FF:000001">
    <property type="entry name" value="Transcriptional regulator BolA"/>
    <property type="match status" value="1"/>
</dbReference>
<dbReference type="GO" id="GO:0005829">
    <property type="term" value="C:cytosol"/>
    <property type="evidence" value="ECO:0007669"/>
    <property type="project" value="TreeGrafter"/>
</dbReference>
<dbReference type="GO" id="GO:1990229">
    <property type="term" value="C:iron-sulfur cluster assembly complex"/>
    <property type="evidence" value="ECO:0007669"/>
    <property type="project" value="UniProtKB-ARBA"/>
</dbReference>
<name>A0A9X1XNA2_9VIBR</name>
<dbReference type="RefSeq" id="WP_248007660.1">
    <property type="nucleotide sequence ID" value="NZ_JAJHVV010000002.1"/>
</dbReference>
<dbReference type="PANTHER" id="PTHR46229">
    <property type="entry name" value="BOLA TRANSCRIPTION REGULATOR"/>
    <property type="match status" value="1"/>
</dbReference>
<evidence type="ECO:0000256" key="3">
    <source>
        <dbReference type="ARBA" id="ARBA00059078"/>
    </source>
</evidence>
<dbReference type="EMBL" id="JAJHVV010000002">
    <property type="protein sequence ID" value="MCK6262554.1"/>
    <property type="molecule type" value="Genomic_DNA"/>
</dbReference>
<comment type="similarity">
    <text evidence="1 5">Belongs to the BolA/IbaG family.</text>
</comment>